<comment type="caution">
    <text evidence="2">The sequence shown here is derived from an EMBL/GenBank/DDBJ whole genome shotgun (WGS) entry which is preliminary data.</text>
</comment>
<dbReference type="InterPro" id="IPR029058">
    <property type="entry name" value="AB_hydrolase_fold"/>
</dbReference>
<gene>
    <name evidence="2" type="ORF">C1H76_8740</name>
</gene>
<evidence type="ECO:0000313" key="2">
    <source>
        <dbReference type="EMBL" id="TKX19074.1"/>
    </source>
</evidence>
<reference evidence="2 3" key="1">
    <citation type="submission" date="2018-02" db="EMBL/GenBank/DDBJ databases">
        <title>Draft genome sequences of Elsinoe sp., causing black scab on jojoba.</title>
        <authorList>
            <person name="Stodart B."/>
            <person name="Jeffress S."/>
            <person name="Ash G."/>
            <person name="Arun Chinnappa K."/>
        </authorList>
    </citation>
    <scope>NUCLEOTIDE SEQUENCE [LARGE SCALE GENOMIC DNA]</scope>
    <source>
        <strain evidence="2 3">Hillstone_2</strain>
    </source>
</reference>
<feature type="domain" description="AB hydrolase-1" evidence="1">
    <location>
        <begin position="41"/>
        <end position="305"/>
    </location>
</feature>
<dbReference type="SUPFAM" id="SSF53474">
    <property type="entry name" value="alpha/beta-Hydrolases"/>
    <property type="match status" value="1"/>
</dbReference>
<protein>
    <recommendedName>
        <fullName evidence="1">AB hydrolase-1 domain-containing protein</fullName>
    </recommendedName>
</protein>
<dbReference type="PANTHER" id="PTHR43139:SF52">
    <property type="entry name" value="SI:DKEY-122A22.2"/>
    <property type="match status" value="1"/>
</dbReference>
<accession>A0A4U7ATX8</accession>
<dbReference type="PANTHER" id="PTHR43139">
    <property type="entry name" value="SI:DKEY-122A22.2"/>
    <property type="match status" value="1"/>
</dbReference>
<dbReference type="Proteomes" id="UP000308133">
    <property type="component" value="Unassembled WGS sequence"/>
</dbReference>
<dbReference type="InterPro" id="IPR000073">
    <property type="entry name" value="AB_hydrolase_1"/>
</dbReference>
<dbReference type="GO" id="GO:0005783">
    <property type="term" value="C:endoplasmic reticulum"/>
    <property type="evidence" value="ECO:0007669"/>
    <property type="project" value="TreeGrafter"/>
</dbReference>
<dbReference type="EMBL" id="PTQR01000121">
    <property type="protein sequence ID" value="TKX19074.1"/>
    <property type="molecule type" value="Genomic_DNA"/>
</dbReference>
<evidence type="ECO:0000313" key="3">
    <source>
        <dbReference type="Proteomes" id="UP000308133"/>
    </source>
</evidence>
<name>A0A4U7ATX8_9PEZI</name>
<dbReference type="Gene3D" id="3.40.50.1820">
    <property type="entry name" value="alpha/beta hydrolase"/>
    <property type="match status" value="1"/>
</dbReference>
<dbReference type="AlphaFoldDB" id="A0A4U7ATX8"/>
<dbReference type="Pfam" id="PF12697">
    <property type="entry name" value="Abhydrolase_6"/>
    <property type="match status" value="1"/>
</dbReference>
<organism evidence="2 3">
    <name type="scientific">Elsinoe australis</name>
    <dbReference type="NCBI Taxonomy" id="40998"/>
    <lineage>
        <taxon>Eukaryota</taxon>
        <taxon>Fungi</taxon>
        <taxon>Dikarya</taxon>
        <taxon>Ascomycota</taxon>
        <taxon>Pezizomycotina</taxon>
        <taxon>Dothideomycetes</taxon>
        <taxon>Dothideomycetidae</taxon>
        <taxon>Myriangiales</taxon>
        <taxon>Elsinoaceae</taxon>
        <taxon>Elsinoe</taxon>
    </lineage>
</organism>
<proteinExistence type="predicted"/>
<evidence type="ECO:0000259" key="1">
    <source>
        <dbReference type="Pfam" id="PF12697"/>
    </source>
</evidence>
<dbReference type="InterPro" id="IPR052370">
    <property type="entry name" value="Meta-cleavage_hydrolase"/>
</dbReference>
<sequence>MVLRSNNEWESSDISKAVNIGTHKLHVSTSGPPRRLAEPVVIFFSGGGLPCYTYIRLQRLLSEHYRVYFHDRAGYDQSERGPYMATTAQINAEELEKLLSQIQVVPPYILVGHSYGGIVARAFLQRYQDRPGAIRGLVLADAATELMYQVFARTPDPALETIAKGVDFAELTDLRRESKLTDDEWRAALEAIERTQPGARLEDTHGGGLELARSVQSQRHVLEPWPLSVVRCNMARDFKLMYEEGVKRGNGSREEREQARSYIDRVIMFLDDIAAAQLRLSSCHRFVTLDDRGHDDILRRPEVYVNEVQWMMSMQHLVAGLWCCT</sequence>